<keyword evidence="1" id="KW-0472">Membrane</keyword>
<keyword evidence="1" id="KW-0812">Transmembrane</keyword>
<protein>
    <submittedName>
        <fullName evidence="3">UPAR/Ly6 domain-containing protein</fullName>
    </submittedName>
</protein>
<evidence type="ECO:0000313" key="2">
    <source>
        <dbReference type="Proteomes" id="UP000887569"/>
    </source>
</evidence>
<dbReference type="WBParaSite" id="PgR102_g019_t04">
    <property type="protein sequence ID" value="PgR102_g019_t04"/>
    <property type="gene ID" value="PgR102_g019"/>
</dbReference>
<accession>A0A915C8K5</accession>
<keyword evidence="1" id="KW-1133">Transmembrane helix</keyword>
<feature type="transmembrane region" description="Helical" evidence="1">
    <location>
        <begin position="141"/>
        <end position="160"/>
    </location>
</feature>
<reference evidence="3" key="1">
    <citation type="submission" date="2022-11" db="UniProtKB">
        <authorList>
            <consortium name="WormBaseParasite"/>
        </authorList>
    </citation>
    <scope>IDENTIFICATION</scope>
</reference>
<dbReference type="AlphaFoldDB" id="A0A915C8K5"/>
<dbReference type="Proteomes" id="UP000887569">
    <property type="component" value="Unplaced"/>
</dbReference>
<proteinExistence type="predicted"/>
<evidence type="ECO:0000313" key="3">
    <source>
        <dbReference type="WBParaSite" id="PgR102_g019_t04"/>
    </source>
</evidence>
<name>A0A915C8K5_PARUN</name>
<keyword evidence="2" id="KW-1185">Reference proteome</keyword>
<sequence length="161" mass="18281">RRREWPMRFFDIHSHCLRLREIATMLRGRTWQLLGRVSFSSLAVLLFISDSNAERTEPKYLTCRNCPGTNPKCLKTCRGLYCYKAEFFSEGESTVNSGCLNLTDRGVRINECEENASVLPGSATKVIDRLCICTSDKCNVTTTQLISALLVFCVAFFLFCL</sequence>
<organism evidence="2 3">
    <name type="scientific">Parascaris univalens</name>
    <name type="common">Nematode worm</name>
    <dbReference type="NCBI Taxonomy" id="6257"/>
    <lineage>
        <taxon>Eukaryota</taxon>
        <taxon>Metazoa</taxon>
        <taxon>Ecdysozoa</taxon>
        <taxon>Nematoda</taxon>
        <taxon>Chromadorea</taxon>
        <taxon>Rhabditida</taxon>
        <taxon>Spirurina</taxon>
        <taxon>Ascaridomorpha</taxon>
        <taxon>Ascaridoidea</taxon>
        <taxon>Ascarididae</taxon>
        <taxon>Parascaris</taxon>
    </lineage>
</organism>
<evidence type="ECO:0000256" key="1">
    <source>
        <dbReference type="SAM" id="Phobius"/>
    </source>
</evidence>